<dbReference type="Proteomes" id="UP000277204">
    <property type="component" value="Unassembled WGS sequence"/>
</dbReference>
<proteinExistence type="predicted"/>
<accession>A0A183N078</accession>
<protein>
    <submittedName>
        <fullName evidence="1">Uncharacterized protein</fullName>
    </submittedName>
</protein>
<dbReference type="EMBL" id="UZAI01018827">
    <property type="protein sequence ID" value="VDP40473.1"/>
    <property type="molecule type" value="Genomic_DNA"/>
</dbReference>
<reference evidence="1 2" key="1">
    <citation type="submission" date="2018-11" db="EMBL/GenBank/DDBJ databases">
        <authorList>
            <consortium name="Pathogen Informatics"/>
        </authorList>
    </citation>
    <scope>NUCLEOTIDE SEQUENCE [LARGE SCALE GENOMIC DNA]</scope>
    <source>
        <strain evidence="1 2">Zambia</strain>
    </source>
</reference>
<name>A0A183N078_9TREM</name>
<dbReference type="AlphaFoldDB" id="A0A183N078"/>
<organism evidence="1 2">
    <name type="scientific">Schistosoma margrebowiei</name>
    <dbReference type="NCBI Taxonomy" id="48269"/>
    <lineage>
        <taxon>Eukaryota</taxon>
        <taxon>Metazoa</taxon>
        <taxon>Spiralia</taxon>
        <taxon>Lophotrochozoa</taxon>
        <taxon>Platyhelminthes</taxon>
        <taxon>Trematoda</taxon>
        <taxon>Digenea</taxon>
        <taxon>Strigeidida</taxon>
        <taxon>Schistosomatoidea</taxon>
        <taxon>Schistosomatidae</taxon>
        <taxon>Schistosoma</taxon>
    </lineage>
</organism>
<evidence type="ECO:0000313" key="2">
    <source>
        <dbReference type="Proteomes" id="UP000277204"/>
    </source>
</evidence>
<keyword evidence="2" id="KW-1185">Reference proteome</keyword>
<gene>
    <name evidence="1" type="ORF">SMRZ_LOCUS21703</name>
</gene>
<sequence length="69" mass="7577">MAIRQIRCGKAAGPENIPAEEFQVRSGIMTASLAAVSASKDLNIHKEESNIVKCNREDNHSIILREKSV</sequence>
<evidence type="ECO:0000313" key="1">
    <source>
        <dbReference type="EMBL" id="VDP40473.1"/>
    </source>
</evidence>